<protein>
    <recommendedName>
        <fullName evidence="6">Major facilitator superfamily (MFS) profile domain-containing protein</fullName>
    </recommendedName>
</protein>
<comment type="caution">
    <text evidence="7">The sequence shown here is derived from an EMBL/GenBank/DDBJ whole genome shotgun (WGS) entry which is preliminary data.</text>
</comment>
<dbReference type="PROSITE" id="PS50850">
    <property type="entry name" value="MFS"/>
    <property type="match status" value="1"/>
</dbReference>
<feature type="transmembrane region" description="Helical" evidence="5">
    <location>
        <begin position="189"/>
        <end position="207"/>
    </location>
</feature>
<proteinExistence type="predicted"/>
<feature type="transmembrane region" description="Helical" evidence="5">
    <location>
        <begin position="85"/>
        <end position="107"/>
    </location>
</feature>
<dbReference type="InterPro" id="IPR011701">
    <property type="entry name" value="MFS"/>
</dbReference>
<feature type="non-terminal residue" evidence="7">
    <location>
        <position position="332"/>
    </location>
</feature>
<dbReference type="Gene3D" id="1.20.1250.20">
    <property type="entry name" value="MFS general substrate transporter like domains"/>
    <property type="match status" value="2"/>
</dbReference>
<evidence type="ECO:0000256" key="2">
    <source>
        <dbReference type="ARBA" id="ARBA00022692"/>
    </source>
</evidence>
<evidence type="ECO:0000256" key="5">
    <source>
        <dbReference type="SAM" id="Phobius"/>
    </source>
</evidence>
<evidence type="ECO:0000256" key="1">
    <source>
        <dbReference type="ARBA" id="ARBA00004127"/>
    </source>
</evidence>
<dbReference type="EMBL" id="LAZR01060910">
    <property type="protein sequence ID" value="KKK64689.1"/>
    <property type="molecule type" value="Genomic_DNA"/>
</dbReference>
<evidence type="ECO:0000259" key="6">
    <source>
        <dbReference type="PROSITE" id="PS50850"/>
    </source>
</evidence>
<dbReference type="PANTHER" id="PTHR43826:SF7">
    <property type="entry name" value="PROTEIN UHPC, PUTATIVE-RELATED"/>
    <property type="match status" value="1"/>
</dbReference>
<keyword evidence="2 5" id="KW-0812">Transmembrane</keyword>
<feature type="transmembrane region" description="Helical" evidence="5">
    <location>
        <begin position="15"/>
        <end position="33"/>
    </location>
</feature>
<feature type="domain" description="Major facilitator superfamily (MFS) profile" evidence="6">
    <location>
        <begin position="19"/>
        <end position="332"/>
    </location>
</feature>
<dbReference type="PANTHER" id="PTHR43826">
    <property type="entry name" value="GLUCOSE-6-PHOSPHATE EXCHANGER SLC37A4"/>
    <property type="match status" value="1"/>
</dbReference>
<dbReference type="InterPro" id="IPR036259">
    <property type="entry name" value="MFS_trans_sf"/>
</dbReference>
<dbReference type="InterPro" id="IPR020846">
    <property type="entry name" value="MFS_dom"/>
</dbReference>
<dbReference type="InterPro" id="IPR051337">
    <property type="entry name" value="OPA_Antiporter"/>
</dbReference>
<evidence type="ECO:0000313" key="7">
    <source>
        <dbReference type="EMBL" id="KKK64689.1"/>
    </source>
</evidence>
<feature type="transmembrane region" description="Helical" evidence="5">
    <location>
        <begin position="127"/>
        <end position="155"/>
    </location>
</feature>
<dbReference type="SUPFAM" id="SSF103473">
    <property type="entry name" value="MFS general substrate transporter"/>
    <property type="match status" value="2"/>
</dbReference>
<dbReference type="GO" id="GO:0005886">
    <property type="term" value="C:plasma membrane"/>
    <property type="evidence" value="ECO:0007669"/>
    <property type="project" value="TreeGrafter"/>
</dbReference>
<sequence>MATNENEVKRKYKSWRLRIFFTVWITYMIYYIGRANLSIAKPLLMTELGITPTVMGLIGTTFFLAYAAGQFINGFLGDKIGARKFIAIGLIVSSVINLFMGVAFLAYAAGQFINGFLGDKVGARKFIAIGLIVSSVINLFMGVAFEFIWLAFLLWGLNGYFQSMGWGPSVKTIANWYPPEERGKWSSRLATSYLLGGVVSWLIAILITETFSLNWRFAFIVPGIMGFITKRITDNTIFHLKAPRGFFYDIKSIMWTVITLETGVTVFIFDRAVEEPGNLTHGSYGDSAFLLLPLDLITQGQFFFSDLKRKYLTLAGHESLSTGVVKIVIEYT</sequence>
<gene>
    <name evidence="7" type="ORF">LCGC14_2981680</name>
</gene>
<dbReference type="GO" id="GO:0061513">
    <property type="term" value="F:glucose 6-phosphate:phosphate antiporter activity"/>
    <property type="evidence" value="ECO:0007669"/>
    <property type="project" value="TreeGrafter"/>
</dbReference>
<name>A0A0F8ZDW6_9ZZZZ</name>
<comment type="subcellular location">
    <subcellularLocation>
        <location evidence="1">Endomembrane system</location>
        <topology evidence="1">Multi-pass membrane protein</topology>
    </subcellularLocation>
</comment>
<keyword evidence="3 5" id="KW-1133">Transmembrane helix</keyword>
<evidence type="ECO:0000256" key="4">
    <source>
        <dbReference type="ARBA" id="ARBA00023136"/>
    </source>
</evidence>
<dbReference type="GO" id="GO:0012505">
    <property type="term" value="C:endomembrane system"/>
    <property type="evidence" value="ECO:0007669"/>
    <property type="project" value="UniProtKB-SubCell"/>
</dbReference>
<dbReference type="GO" id="GO:0035435">
    <property type="term" value="P:phosphate ion transmembrane transport"/>
    <property type="evidence" value="ECO:0007669"/>
    <property type="project" value="TreeGrafter"/>
</dbReference>
<dbReference type="Pfam" id="PF07690">
    <property type="entry name" value="MFS_1"/>
    <property type="match status" value="1"/>
</dbReference>
<keyword evidence="4 5" id="KW-0472">Membrane</keyword>
<reference evidence="7" key="1">
    <citation type="journal article" date="2015" name="Nature">
        <title>Complex archaea that bridge the gap between prokaryotes and eukaryotes.</title>
        <authorList>
            <person name="Spang A."/>
            <person name="Saw J.H."/>
            <person name="Jorgensen S.L."/>
            <person name="Zaremba-Niedzwiedzka K."/>
            <person name="Martijn J."/>
            <person name="Lind A.E."/>
            <person name="van Eijk R."/>
            <person name="Schleper C."/>
            <person name="Guy L."/>
            <person name="Ettema T.J."/>
        </authorList>
    </citation>
    <scope>NUCLEOTIDE SEQUENCE</scope>
</reference>
<evidence type="ECO:0000256" key="3">
    <source>
        <dbReference type="ARBA" id="ARBA00022989"/>
    </source>
</evidence>
<feature type="transmembrane region" description="Helical" evidence="5">
    <location>
        <begin position="53"/>
        <end position="73"/>
    </location>
</feature>
<accession>A0A0F8ZDW6</accession>
<organism evidence="7">
    <name type="scientific">marine sediment metagenome</name>
    <dbReference type="NCBI Taxonomy" id="412755"/>
    <lineage>
        <taxon>unclassified sequences</taxon>
        <taxon>metagenomes</taxon>
        <taxon>ecological metagenomes</taxon>
    </lineage>
</organism>
<dbReference type="AlphaFoldDB" id="A0A0F8ZDW6"/>